<evidence type="ECO:0000256" key="4">
    <source>
        <dbReference type="ARBA" id="ARBA00022825"/>
    </source>
</evidence>
<dbReference type="InterPro" id="IPR034080">
    <property type="entry name" value="Protease_P7-like_dom"/>
</dbReference>
<dbReference type="PROSITE" id="PS51257">
    <property type="entry name" value="PROKAR_LIPOPROTEIN"/>
    <property type="match status" value="1"/>
</dbReference>
<evidence type="ECO:0000313" key="8">
    <source>
        <dbReference type="Proteomes" id="UP000245250"/>
    </source>
</evidence>
<dbReference type="EMBL" id="CP029255">
    <property type="protein sequence ID" value="AWK06351.1"/>
    <property type="molecule type" value="Genomic_DNA"/>
</dbReference>
<dbReference type="PANTHER" id="PTHR43399:SF4">
    <property type="entry name" value="CELL WALL-ASSOCIATED PROTEASE"/>
    <property type="match status" value="1"/>
</dbReference>
<dbReference type="OrthoDB" id="9798386at2"/>
<feature type="active site" description="Charge relay system" evidence="5">
    <location>
        <position position="317"/>
    </location>
</feature>
<protein>
    <submittedName>
        <fullName evidence="7">Peptidase S8</fullName>
    </submittedName>
</protein>
<evidence type="ECO:0000259" key="6">
    <source>
        <dbReference type="Pfam" id="PF00082"/>
    </source>
</evidence>
<dbReference type="Gene3D" id="3.40.50.200">
    <property type="entry name" value="Peptidase S8/S53 domain"/>
    <property type="match status" value="2"/>
</dbReference>
<organism evidence="7 8">
    <name type="scientific">Flavobacterium crocinum</name>
    <dbReference type="NCBI Taxonomy" id="2183896"/>
    <lineage>
        <taxon>Bacteria</taxon>
        <taxon>Pseudomonadati</taxon>
        <taxon>Bacteroidota</taxon>
        <taxon>Flavobacteriia</taxon>
        <taxon>Flavobacteriales</taxon>
        <taxon>Flavobacteriaceae</taxon>
        <taxon>Flavobacterium</taxon>
    </lineage>
</organism>
<dbReference type="PRINTS" id="PR00723">
    <property type="entry name" value="SUBTILISIN"/>
</dbReference>
<dbReference type="InterPro" id="IPR051048">
    <property type="entry name" value="Peptidase_S8/S53_subtilisin"/>
</dbReference>
<dbReference type="CDD" id="cd07483">
    <property type="entry name" value="Peptidases_S8_Subtilisin_Novo-like"/>
    <property type="match status" value="1"/>
</dbReference>
<dbReference type="GO" id="GO:0006508">
    <property type="term" value="P:proteolysis"/>
    <property type="evidence" value="ECO:0007669"/>
    <property type="project" value="UniProtKB-KW"/>
</dbReference>
<dbReference type="PANTHER" id="PTHR43399">
    <property type="entry name" value="SUBTILISIN-RELATED"/>
    <property type="match status" value="1"/>
</dbReference>
<keyword evidence="3 5" id="KW-0378">Hydrolase</keyword>
<dbReference type="InterPro" id="IPR000209">
    <property type="entry name" value="Peptidase_S8/S53_dom"/>
</dbReference>
<feature type="active site" description="Charge relay system" evidence="5">
    <location>
        <position position="80"/>
    </location>
</feature>
<dbReference type="PROSITE" id="PS00138">
    <property type="entry name" value="SUBTILASE_SER"/>
    <property type="match status" value="1"/>
</dbReference>
<sequence>MKLINLSFFFLIMLAGCKSHKDLFNPEKIITKNDLSANSLKTWYQKDYITDTIPGISLDKWYNLNKKKPKNNGIILAVIDTQIDINHEDLQGQLWTNTKEIPYNGIDDDHNGYIDDINGWNFIGTRSGGYTVWNRYEYVRIAEKWGALFKDKTESQINAKDVYKYKEYQRALKILGEKAPYYKRWLKSLNYRVAVYPLAKDTLKYFFPKEDYTYKQLDSLYKKYKVNDKEFWQRRDDGDKDLGALISCMMINLDLNQKKLEQIKDHQIQLDSTVNKNLNLDYNERLLIGDNPDNLEKGYGNNNVSNNKGGHRSLQYHCTKMAGIIGANRENNVGIKGILQNVRIMPLSISSPGDVNDKDIAMAIRYAVDNGAKVINMSFGKEFSMHQEWITEAFKYAEEHNVLLIHCAGNDSVDIDKEPFYPNDTNFENFEEKCSNFINVGSVTHKLDSSFVSDFSNYGKQNVDLFAPGDQIYTITAKSGYTFDSGTSMSVPMVSGTAALIWSYYPNLTAAQVKRIIMDSGTAYDLEVIVPGTKDKKVPFSELSKSGKVLNVYNAMQLAKKINKNKK</sequence>
<dbReference type="GO" id="GO:0004252">
    <property type="term" value="F:serine-type endopeptidase activity"/>
    <property type="evidence" value="ECO:0007669"/>
    <property type="project" value="UniProtKB-UniRule"/>
</dbReference>
<dbReference type="SUPFAM" id="SSF52743">
    <property type="entry name" value="Subtilisin-like"/>
    <property type="match status" value="1"/>
</dbReference>
<evidence type="ECO:0000313" key="7">
    <source>
        <dbReference type="EMBL" id="AWK06351.1"/>
    </source>
</evidence>
<dbReference type="KEGG" id="fcr:HYN56_19815"/>
<evidence type="ECO:0000256" key="2">
    <source>
        <dbReference type="ARBA" id="ARBA00022670"/>
    </source>
</evidence>
<evidence type="ECO:0000256" key="5">
    <source>
        <dbReference type="PROSITE-ProRule" id="PRU01240"/>
    </source>
</evidence>
<proteinExistence type="inferred from homology"/>
<keyword evidence="4 5" id="KW-0720">Serine protease</keyword>
<accession>A0A2S1YQL6</accession>
<keyword evidence="8" id="KW-1185">Reference proteome</keyword>
<evidence type="ECO:0000256" key="1">
    <source>
        <dbReference type="ARBA" id="ARBA00011073"/>
    </source>
</evidence>
<gene>
    <name evidence="7" type="ORF">HYN56_19815</name>
</gene>
<dbReference type="AlphaFoldDB" id="A0A2S1YQL6"/>
<reference evidence="7 8" key="1">
    <citation type="submission" date="2018-05" db="EMBL/GenBank/DDBJ databases">
        <title>Genome sequencing of Flavobacterium sp. HYN0056.</title>
        <authorList>
            <person name="Yi H."/>
            <person name="Baek C."/>
        </authorList>
    </citation>
    <scope>NUCLEOTIDE SEQUENCE [LARGE SCALE GENOMIC DNA]</scope>
    <source>
        <strain evidence="7 8">HYN0056</strain>
    </source>
</reference>
<dbReference type="PROSITE" id="PS51892">
    <property type="entry name" value="SUBTILASE"/>
    <property type="match status" value="1"/>
</dbReference>
<evidence type="ECO:0000256" key="3">
    <source>
        <dbReference type="ARBA" id="ARBA00022801"/>
    </source>
</evidence>
<dbReference type="InterPro" id="IPR023828">
    <property type="entry name" value="Peptidase_S8_Ser-AS"/>
</dbReference>
<dbReference type="Pfam" id="PF00082">
    <property type="entry name" value="Peptidase_S8"/>
    <property type="match status" value="1"/>
</dbReference>
<feature type="domain" description="Peptidase S8/S53" evidence="6">
    <location>
        <begin position="72"/>
        <end position="521"/>
    </location>
</feature>
<dbReference type="InterPro" id="IPR015500">
    <property type="entry name" value="Peptidase_S8_subtilisin-rel"/>
</dbReference>
<name>A0A2S1YQL6_9FLAO</name>
<keyword evidence="2 5" id="KW-0645">Protease</keyword>
<dbReference type="Proteomes" id="UP000245250">
    <property type="component" value="Chromosome"/>
</dbReference>
<feature type="active site" description="Charge relay system" evidence="5">
    <location>
        <position position="488"/>
    </location>
</feature>
<dbReference type="RefSeq" id="WP_109193768.1">
    <property type="nucleotide sequence ID" value="NZ_CP029255.1"/>
</dbReference>
<comment type="similarity">
    <text evidence="1 5">Belongs to the peptidase S8 family.</text>
</comment>
<dbReference type="InterPro" id="IPR036852">
    <property type="entry name" value="Peptidase_S8/S53_dom_sf"/>
</dbReference>